<proteinExistence type="predicted"/>
<sequence>MGDCDRLAGNGQETAEDITLLPLRAQSPWASRSLALSEVKSTPRTPPKKIMQTECSKKQFGALSAHLTSYATTVGLLRPPTCLLKIRGVEETERPQTHSPGWGFPINRAPRLQRVSREQFAERAGGGRRAQ</sequence>
<organism evidence="1 2">
    <name type="scientific">Synaphobranchus kaupii</name>
    <name type="common">Kaup's arrowtooth eel</name>
    <dbReference type="NCBI Taxonomy" id="118154"/>
    <lineage>
        <taxon>Eukaryota</taxon>
        <taxon>Metazoa</taxon>
        <taxon>Chordata</taxon>
        <taxon>Craniata</taxon>
        <taxon>Vertebrata</taxon>
        <taxon>Euteleostomi</taxon>
        <taxon>Actinopterygii</taxon>
        <taxon>Neopterygii</taxon>
        <taxon>Teleostei</taxon>
        <taxon>Anguilliformes</taxon>
        <taxon>Synaphobranchidae</taxon>
        <taxon>Synaphobranchus</taxon>
    </lineage>
</organism>
<name>A0A9Q1FS02_SYNKA</name>
<reference evidence="1" key="1">
    <citation type="journal article" date="2023" name="Science">
        <title>Genome structures resolve the early diversification of teleost fishes.</title>
        <authorList>
            <person name="Parey E."/>
            <person name="Louis A."/>
            <person name="Montfort J."/>
            <person name="Bouchez O."/>
            <person name="Roques C."/>
            <person name="Iampietro C."/>
            <person name="Lluch J."/>
            <person name="Castinel A."/>
            <person name="Donnadieu C."/>
            <person name="Desvignes T."/>
            <person name="Floi Bucao C."/>
            <person name="Jouanno E."/>
            <person name="Wen M."/>
            <person name="Mejri S."/>
            <person name="Dirks R."/>
            <person name="Jansen H."/>
            <person name="Henkel C."/>
            <person name="Chen W.J."/>
            <person name="Zahm M."/>
            <person name="Cabau C."/>
            <person name="Klopp C."/>
            <person name="Thompson A.W."/>
            <person name="Robinson-Rechavi M."/>
            <person name="Braasch I."/>
            <person name="Lecointre G."/>
            <person name="Bobe J."/>
            <person name="Postlethwait J.H."/>
            <person name="Berthelot C."/>
            <person name="Roest Crollius H."/>
            <person name="Guiguen Y."/>
        </authorList>
    </citation>
    <scope>NUCLEOTIDE SEQUENCE</scope>
    <source>
        <strain evidence="1">WJC10195</strain>
    </source>
</reference>
<gene>
    <name evidence="1" type="ORF">SKAU_G00139570</name>
</gene>
<accession>A0A9Q1FS02</accession>
<keyword evidence="2" id="KW-1185">Reference proteome</keyword>
<protein>
    <submittedName>
        <fullName evidence="1">Uncharacterized protein</fullName>
    </submittedName>
</protein>
<comment type="caution">
    <text evidence="1">The sequence shown here is derived from an EMBL/GenBank/DDBJ whole genome shotgun (WGS) entry which is preliminary data.</text>
</comment>
<dbReference type="AlphaFoldDB" id="A0A9Q1FS02"/>
<dbReference type="Proteomes" id="UP001152622">
    <property type="component" value="Chromosome 4"/>
</dbReference>
<dbReference type="EMBL" id="JAINUF010000004">
    <property type="protein sequence ID" value="KAJ8365126.1"/>
    <property type="molecule type" value="Genomic_DNA"/>
</dbReference>
<evidence type="ECO:0000313" key="2">
    <source>
        <dbReference type="Proteomes" id="UP001152622"/>
    </source>
</evidence>
<evidence type="ECO:0000313" key="1">
    <source>
        <dbReference type="EMBL" id="KAJ8365126.1"/>
    </source>
</evidence>